<evidence type="ECO:0000256" key="1">
    <source>
        <dbReference type="SAM" id="MobiDB-lite"/>
    </source>
</evidence>
<feature type="region of interest" description="Disordered" evidence="1">
    <location>
        <begin position="21"/>
        <end position="131"/>
    </location>
</feature>
<gene>
    <name evidence="2" type="ORF">ILEXP_LOCUS42367</name>
    <name evidence="3" type="ORF">ILEXP_LOCUS53012</name>
</gene>
<sequence>PGDAFISTRGVGVLGIGYGTAVGNANGSKSDAEGASGDTDGSSGDNEGAGGRRPGLGNADNYMSRGRTPGTGIRELGDTLGVNDDVEVGRSTGDASGGLGSNSGVDSTSDAMGTSPRDGFGDGPHDMLGVGTRGLGAERIKIGIEAPFDGVAGT</sequence>
<comment type="caution">
    <text evidence="2">The sequence shown here is derived from an EMBL/GenBank/DDBJ whole genome shotgun (WGS) entry which is preliminary data.</text>
</comment>
<evidence type="ECO:0000313" key="4">
    <source>
        <dbReference type="Proteomes" id="UP001642360"/>
    </source>
</evidence>
<name>A0ABC8TY06_9AQUA</name>
<evidence type="ECO:0000313" key="2">
    <source>
        <dbReference type="EMBL" id="CAK9172697.1"/>
    </source>
</evidence>
<feature type="compositionally biased region" description="Low complexity" evidence="1">
    <location>
        <begin position="33"/>
        <end position="45"/>
    </location>
</feature>
<organism evidence="2 4">
    <name type="scientific">Ilex paraguariensis</name>
    <name type="common">yerba mate</name>
    <dbReference type="NCBI Taxonomy" id="185542"/>
    <lineage>
        <taxon>Eukaryota</taxon>
        <taxon>Viridiplantae</taxon>
        <taxon>Streptophyta</taxon>
        <taxon>Embryophyta</taxon>
        <taxon>Tracheophyta</taxon>
        <taxon>Spermatophyta</taxon>
        <taxon>Magnoliopsida</taxon>
        <taxon>eudicotyledons</taxon>
        <taxon>Gunneridae</taxon>
        <taxon>Pentapetalae</taxon>
        <taxon>asterids</taxon>
        <taxon>campanulids</taxon>
        <taxon>Aquifoliales</taxon>
        <taxon>Aquifoliaceae</taxon>
        <taxon>Ilex</taxon>
    </lineage>
</organism>
<dbReference type="EMBL" id="CAUOFW020008436">
    <property type="protein sequence ID" value="CAK9182793.1"/>
    <property type="molecule type" value="Genomic_DNA"/>
</dbReference>
<dbReference type="Proteomes" id="UP001642360">
    <property type="component" value="Unassembled WGS sequence"/>
</dbReference>
<keyword evidence="4" id="KW-1185">Reference proteome</keyword>
<dbReference type="EMBL" id="CAUOFW020006052">
    <property type="protein sequence ID" value="CAK9172697.1"/>
    <property type="molecule type" value="Genomic_DNA"/>
</dbReference>
<feature type="compositionally biased region" description="Polar residues" evidence="1">
    <location>
        <begin position="102"/>
        <end position="112"/>
    </location>
</feature>
<evidence type="ECO:0000313" key="3">
    <source>
        <dbReference type="EMBL" id="CAK9182793.1"/>
    </source>
</evidence>
<feature type="non-terminal residue" evidence="2">
    <location>
        <position position="1"/>
    </location>
</feature>
<protein>
    <submittedName>
        <fullName evidence="2">Uncharacterized protein</fullName>
    </submittedName>
</protein>
<reference evidence="2 4" key="1">
    <citation type="submission" date="2024-02" db="EMBL/GenBank/DDBJ databases">
        <authorList>
            <person name="Vignale AGUSTIN F."/>
            <person name="Sosa J E."/>
            <person name="Modenutti C."/>
        </authorList>
    </citation>
    <scope>NUCLEOTIDE SEQUENCE [LARGE SCALE GENOMIC DNA]</scope>
</reference>
<accession>A0ABC8TY06</accession>
<proteinExistence type="predicted"/>
<dbReference type="AlphaFoldDB" id="A0ABC8TY06"/>